<dbReference type="AlphaFoldDB" id="A0A840Q5J4"/>
<proteinExistence type="predicted"/>
<sequence length="120" mass="13029">MAIGTAWSDPSKDQMVRETLENYTRRFAPRGYRRWCGCDLGGFAYLADFSIGAGIGLSYGTLNARVSILVAAVIIFGPGAVSRKVAGNRANVAKTAFFPEAARTVRLVARLTNQGPWTRD</sequence>
<protein>
    <submittedName>
        <fullName evidence="2">Uncharacterized protein</fullName>
    </submittedName>
</protein>
<feature type="transmembrane region" description="Helical" evidence="1">
    <location>
        <begin position="35"/>
        <end position="56"/>
    </location>
</feature>
<reference evidence="2 3" key="1">
    <citation type="submission" date="2020-08" db="EMBL/GenBank/DDBJ databases">
        <title>Sequencing the genomes of 1000 actinobacteria strains.</title>
        <authorList>
            <person name="Klenk H.-P."/>
        </authorList>
    </citation>
    <scope>NUCLEOTIDE SEQUENCE [LARGE SCALE GENOMIC DNA]</scope>
    <source>
        <strain evidence="2 3">DSM 45584</strain>
    </source>
</reference>
<gene>
    <name evidence="2" type="ORF">BJ970_001532</name>
</gene>
<evidence type="ECO:0000313" key="2">
    <source>
        <dbReference type="EMBL" id="MBB5153998.1"/>
    </source>
</evidence>
<keyword evidence="1" id="KW-0472">Membrane</keyword>
<dbReference type="Proteomes" id="UP000584374">
    <property type="component" value="Unassembled WGS sequence"/>
</dbReference>
<organism evidence="2 3">
    <name type="scientific">Saccharopolyspora phatthalungensis</name>
    <dbReference type="NCBI Taxonomy" id="664693"/>
    <lineage>
        <taxon>Bacteria</taxon>
        <taxon>Bacillati</taxon>
        <taxon>Actinomycetota</taxon>
        <taxon>Actinomycetes</taxon>
        <taxon>Pseudonocardiales</taxon>
        <taxon>Pseudonocardiaceae</taxon>
        <taxon>Saccharopolyspora</taxon>
    </lineage>
</organism>
<dbReference type="EMBL" id="JACHIW010000001">
    <property type="protein sequence ID" value="MBB5153998.1"/>
    <property type="molecule type" value="Genomic_DNA"/>
</dbReference>
<name>A0A840Q5J4_9PSEU</name>
<keyword evidence="1" id="KW-1133">Transmembrane helix</keyword>
<comment type="caution">
    <text evidence="2">The sequence shown here is derived from an EMBL/GenBank/DDBJ whole genome shotgun (WGS) entry which is preliminary data.</text>
</comment>
<evidence type="ECO:0000256" key="1">
    <source>
        <dbReference type="SAM" id="Phobius"/>
    </source>
</evidence>
<feature type="transmembrane region" description="Helical" evidence="1">
    <location>
        <begin position="62"/>
        <end position="81"/>
    </location>
</feature>
<evidence type="ECO:0000313" key="3">
    <source>
        <dbReference type="Proteomes" id="UP000584374"/>
    </source>
</evidence>
<dbReference type="RefSeq" id="WP_184725375.1">
    <property type="nucleotide sequence ID" value="NZ_JACHIW010000001.1"/>
</dbReference>
<keyword evidence="3" id="KW-1185">Reference proteome</keyword>
<accession>A0A840Q5J4</accession>
<keyword evidence="1" id="KW-0812">Transmembrane</keyword>